<keyword evidence="3" id="KW-1185">Reference proteome</keyword>
<evidence type="ECO:0000313" key="4">
    <source>
        <dbReference type="Proteomes" id="UP000291422"/>
    </source>
</evidence>
<name>A0A177DFY9_ALTAL</name>
<organism evidence="1 3">
    <name type="scientific">Alternaria alternata</name>
    <name type="common">Alternaria rot fungus</name>
    <name type="synonym">Torula alternata</name>
    <dbReference type="NCBI Taxonomy" id="5599"/>
    <lineage>
        <taxon>Eukaryota</taxon>
        <taxon>Fungi</taxon>
        <taxon>Dikarya</taxon>
        <taxon>Ascomycota</taxon>
        <taxon>Pezizomycotina</taxon>
        <taxon>Dothideomycetes</taxon>
        <taxon>Pleosporomycetidae</taxon>
        <taxon>Pleosporales</taxon>
        <taxon>Pleosporineae</taxon>
        <taxon>Pleosporaceae</taxon>
        <taxon>Alternaria</taxon>
        <taxon>Alternaria sect. Alternaria</taxon>
        <taxon>Alternaria alternata complex</taxon>
    </lineage>
</organism>
<sequence>MAQLTEKPLDLRNKFKVAFGSSGPENVQKLIEHQTSALTLLLTACNCKTLSAQQRYLETSKNRKVLHRAKADSVSLYVHRDSASLTSKMTDNLSKISRVFEFDSNIFSTGVYERAFRGSVRDLLRRRQQNMTAQSSTAQKTESVSTSNSLRKIRILGQDHTGKDLLVNCIEAAHLIDQEQCRLYNSKLQELCIDLVSTIVKDRSDVCDDEDVRILTSYAVLEPHSSQTSVRKDALNSCVRIMRKAVELNEEFSSVAFNFPTDRIKFEDMVFWVRCIPGRGLSINSGNLAAEFFIHQMLDSPFPDPPDNTDYFTSSAAYGAEILRAERMTESPLATVPHEGVSFQVAFGARDLVTVIDARSHYHEDETALVFVFDLQDYSVGCPRFEELKGRIERNSLLLAESIVFPQFRVVAIVLRNFGAFKKQVKMFGFPLEGSQPIFNADVAVEHIKMSLNSQLKARGWRYTFTLNDNKDMDPIETLDRLRELIVGMKRSSVTAGNTSRPGSQIRLSSKTVESTGVAF</sequence>
<dbReference type="GeneID" id="29114220"/>
<evidence type="ECO:0000313" key="1">
    <source>
        <dbReference type="EMBL" id="OAG18090.1"/>
    </source>
</evidence>
<reference evidence="4" key="2">
    <citation type="journal article" date="2019" name="bioRxiv">
        <title>Genomics, evolutionary history and diagnostics of the Alternaria alternata species group including apple and Asian pear pathotypes.</title>
        <authorList>
            <person name="Armitage A.D."/>
            <person name="Cockerton H.M."/>
            <person name="Sreenivasaprasad S."/>
            <person name="Woodhall J.W."/>
            <person name="Lane C.R."/>
            <person name="Harrison R.J."/>
            <person name="Clarkson J.P."/>
        </authorList>
    </citation>
    <scope>NUCLEOTIDE SEQUENCE [LARGE SCALE GENOMIC DNA]</scope>
    <source>
        <strain evidence="4">FERA 1177</strain>
    </source>
</reference>
<reference evidence="2" key="3">
    <citation type="journal article" date="2019" name="J. ISSAAS">
        <title>Genomics, evolutionary history and diagnostics of the Alternaria alternata species group including apple and Asian pear pathotypes.</title>
        <authorList>
            <person name="Armitage A.D."/>
            <person name="Cockerton H.M."/>
            <person name="Sreenivasaprasad S."/>
            <person name="Woodhall J."/>
            <person name="Lane C."/>
            <person name="Harrison R.J."/>
            <person name="Clarkson J.P."/>
        </authorList>
    </citation>
    <scope>NUCLEOTIDE SEQUENCE</scope>
    <source>
        <strain evidence="2">FERA 1177</strain>
    </source>
</reference>
<dbReference type="VEuPathDB" id="FungiDB:CC77DRAFT_1063430"/>
<protein>
    <submittedName>
        <fullName evidence="1">Uncharacterized protein</fullName>
    </submittedName>
</protein>
<evidence type="ECO:0000313" key="2">
    <source>
        <dbReference type="EMBL" id="RYN76637.1"/>
    </source>
</evidence>
<dbReference type="EMBL" id="PDXD01000011">
    <property type="protein sequence ID" value="RYN76637.1"/>
    <property type="molecule type" value="Genomic_DNA"/>
</dbReference>
<dbReference type="AlphaFoldDB" id="A0A177DFY9"/>
<dbReference type="EMBL" id="KV441484">
    <property type="protein sequence ID" value="OAG18090.1"/>
    <property type="molecule type" value="Genomic_DNA"/>
</dbReference>
<proteinExistence type="predicted"/>
<dbReference type="STRING" id="5599.A0A177DFY9"/>
<reference evidence="1 3" key="1">
    <citation type="submission" date="2016-05" db="EMBL/GenBank/DDBJ databases">
        <title>Comparative analysis of secretome profiles of manganese(II)-oxidizing ascomycete fungi.</title>
        <authorList>
            <consortium name="DOE Joint Genome Institute"/>
            <person name="Zeiner C.A."/>
            <person name="Purvine S.O."/>
            <person name="Zink E.M."/>
            <person name="Wu S."/>
            <person name="Pasa-Tolic L."/>
            <person name="Chaput D.L."/>
            <person name="Haridas S."/>
            <person name="Grigoriev I.V."/>
            <person name="Santelli C.M."/>
            <person name="Hansel C.M."/>
        </authorList>
    </citation>
    <scope>NUCLEOTIDE SEQUENCE [LARGE SCALE GENOMIC DNA]</scope>
    <source>
        <strain evidence="1 3">SRC1lrK2f</strain>
    </source>
</reference>
<evidence type="ECO:0000313" key="3">
    <source>
        <dbReference type="Proteomes" id="UP000077248"/>
    </source>
</evidence>
<dbReference type="RefSeq" id="XP_018383511.1">
    <property type="nucleotide sequence ID" value="XM_018528626.1"/>
</dbReference>
<accession>A0A177DFY9</accession>
<dbReference type="Proteomes" id="UP000077248">
    <property type="component" value="Unassembled WGS sequence"/>
</dbReference>
<dbReference type="Proteomes" id="UP000291422">
    <property type="component" value="Unassembled WGS sequence"/>
</dbReference>
<dbReference type="KEGG" id="aalt:CC77DRAFT_1063430"/>
<gene>
    <name evidence="2" type="ORF">AA0117_g5567</name>
    <name evidence="1" type="ORF">CC77DRAFT_1063430</name>
</gene>